<dbReference type="EMBL" id="JAFMYV010000001">
    <property type="protein sequence ID" value="MBO0935347.1"/>
    <property type="molecule type" value="Genomic_DNA"/>
</dbReference>
<reference evidence="7" key="1">
    <citation type="submission" date="2021-03" db="EMBL/GenBank/DDBJ databases">
        <title>Fibrella sp. HMF5335 genome sequencing and assembly.</title>
        <authorList>
            <person name="Kang H."/>
            <person name="Kim H."/>
            <person name="Bae S."/>
            <person name="Joh K."/>
        </authorList>
    </citation>
    <scope>NUCLEOTIDE SEQUENCE</scope>
    <source>
        <strain evidence="7">HMF5335</strain>
    </source>
</reference>
<dbReference type="SUPFAM" id="SSF46626">
    <property type="entry name" value="Cytochrome c"/>
    <property type="match status" value="1"/>
</dbReference>
<keyword evidence="1 4" id="KW-0349">Heme</keyword>
<accession>A0A939JZS2</accession>
<evidence type="ECO:0000256" key="3">
    <source>
        <dbReference type="ARBA" id="ARBA00023004"/>
    </source>
</evidence>
<feature type="compositionally biased region" description="Low complexity" evidence="5">
    <location>
        <begin position="1"/>
        <end position="14"/>
    </location>
</feature>
<dbReference type="Gene3D" id="1.10.760.10">
    <property type="entry name" value="Cytochrome c-like domain"/>
    <property type="match status" value="1"/>
</dbReference>
<protein>
    <submittedName>
        <fullName evidence="7">Cytochrome c</fullName>
    </submittedName>
</protein>
<evidence type="ECO:0000259" key="6">
    <source>
        <dbReference type="PROSITE" id="PS51007"/>
    </source>
</evidence>
<dbReference type="Proteomes" id="UP000664034">
    <property type="component" value="Unassembled WGS sequence"/>
</dbReference>
<dbReference type="Pfam" id="PF00034">
    <property type="entry name" value="Cytochrom_C"/>
    <property type="match status" value="1"/>
</dbReference>
<organism evidence="7 8">
    <name type="scientific">Fibrella rubiginis</name>
    <dbReference type="NCBI Taxonomy" id="2817060"/>
    <lineage>
        <taxon>Bacteria</taxon>
        <taxon>Pseudomonadati</taxon>
        <taxon>Bacteroidota</taxon>
        <taxon>Cytophagia</taxon>
        <taxon>Cytophagales</taxon>
        <taxon>Spirosomataceae</taxon>
        <taxon>Fibrella</taxon>
    </lineage>
</organism>
<dbReference type="PROSITE" id="PS51007">
    <property type="entry name" value="CYTC"/>
    <property type="match status" value="1"/>
</dbReference>
<name>A0A939JZS2_9BACT</name>
<evidence type="ECO:0000256" key="4">
    <source>
        <dbReference type="PROSITE-ProRule" id="PRU00433"/>
    </source>
</evidence>
<evidence type="ECO:0000256" key="2">
    <source>
        <dbReference type="ARBA" id="ARBA00022723"/>
    </source>
</evidence>
<proteinExistence type="predicted"/>
<dbReference type="GO" id="GO:0009055">
    <property type="term" value="F:electron transfer activity"/>
    <property type="evidence" value="ECO:0007669"/>
    <property type="project" value="InterPro"/>
</dbReference>
<dbReference type="GO" id="GO:0046872">
    <property type="term" value="F:metal ion binding"/>
    <property type="evidence" value="ECO:0007669"/>
    <property type="project" value="UniProtKB-KW"/>
</dbReference>
<dbReference type="InterPro" id="IPR036909">
    <property type="entry name" value="Cyt_c-like_dom_sf"/>
</dbReference>
<evidence type="ECO:0000313" key="7">
    <source>
        <dbReference type="EMBL" id="MBO0935347.1"/>
    </source>
</evidence>
<feature type="domain" description="Cytochrome c" evidence="6">
    <location>
        <begin position="26"/>
        <end position="120"/>
    </location>
</feature>
<sequence length="120" mass="12511">MASSAGPSSTAGGSDVVSSGPKPMSADALAGKATFTSLCTACHNANEDRLVGPGLKGVRQRTPGDAWLVKWIRNSSAVVASGDPYATKIFNDYGKIQMSSFTNLTDLQIKQVLDYIDAAN</sequence>
<keyword evidence="8" id="KW-1185">Reference proteome</keyword>
<dbReference type="AlphaFoldDB" id="A0A939JZS2"/>
<evidence type="ECO:0000256" key="5">
    <source>
        <dbReference type="SAM" id="MobiDB-lite"/>
    </source>
</evidence>
<evidence type="ECO:0000256" key="1">
    <source>
        <dbReference type="ARBA" id="ARBA00022617"/>
    </source>
</evidence>
<keyword evidence="3 4" id="KW-0408">Iron</keyword>
<comment type="caution">
    <text evidence="7">The sequence shown here is derived from an EMBL/GenBank/DDBJ whole genome shotgun (WGS) entry which is preliminary data.</text>
</comment>
<feature type="region of interest" description="Disordered" evidence="5">
    <location>
        <begin position="1"/>
        <end position="23"/>
    </location>
</feature>
<keyword evidence="2 4" id="KW-0479">Metal-binding</keyword>
<dbReference type="GO" id="GO:0020037">
    <property type="term" value="F:heme binding"/>
    <property type="evidence" value="ECO:0007669"/>
    <property type="project" value="InterPro"/>
</dbReference>
<dbReference type="InterPro" id="IPR009056">
    <property type="entry name" value="Cyt_c-like_dom"/>
</dbReference>
<gene>
    <name evidence="7" type="ORF">J2I47_02180</name>
</gene>
<evidence type="ECO:0000313" key="8">
    <source>
        <dbReference type="Proteomes" id="UP000664034"/>
    </source>
</evidence>